<evidence type="ECO:0000313" key="6">
    <source>
        <dbReference type="EMBL" id="KAK9727440.1"/>
    </source>
</evidence>
<evidence type="ECO:0000256" key="4">
    <source>
        <dbReference type="ARBA" id="ARBA00022679"/>
    </source>
</evidence>
<dbReference type="EMBL" id="JASJQH010006920">
    <property type="protein sequence ID" value="KAK9727440.1"/>
    <property type="molecule type" value="Genomic_DNA"/>
</dbReference>
<dbReference type="Gene3D" id="3.40.50.2000">
    <property type="entry name" value="Glycogen Phosphorylase B"/>
    <property type="match status" value="2"/>
</dbReference>
<organism evidence="6 7">
    <name type="scientific">Basidiobolus ranarum</name>
    <dbReference type="NCBI Taxonomy" id="34480"/>
    <lineage>
        <taxon>Eukaryota</taxon>
        <taxon>Fungi</taxon>
        <taxon>Fungi incertae sedis</taxon>
        <taxon>Zoopagomycota</taxon>
        <taxon>Entomophthoromycotina</taxon>
        <taxon>Basidiobolomycetes</taxon>
        <taxon>Basidiobolales</taxon>
        <taxon>Basidiobolaceae</taxon>
        <taxon>Basidiobolus</taxon>
    </lineage>
</organism>
<dbReference type="SMART" id="SM00233">
    <property type="entry name" value="PH"/>
    <property type="match status" value="1"/>
</dbReference>
<sequence length="1018" mass="115597">MDLNQSVLRLLTAAAEGSNGTDEKSKESEEDIQIDSYSQELERIPTSVDFGVCSSLDAVFPNQRKGKELEIGYANDSSSYDNIGPSFVAKERAERIKKCSEKLQVAFSLPTDDTLIAEFSCSLISYILLKGYMYLTNQHVCFFASTNRKKTSSTERSGFLHLKTSNTRFFSTYWFVLKEGALSYFSNSTDIYCPLDVIDLRYVISLEENEEKNVIHIVAPEKNFTIQADTSIAMKEWIKDIVDTMYTLRNGDSIKLAIALNHIVNVEVTSSFDQHDSLCVRCFENESSVAIDEYYFTYFHDARQVCNQIRKYLPDVELLHHIKATPTQTKAEEHPSISKRLSGITSIFSKINFTDSSDSKSSEKSNSFNRRVSENYLEGDGTSIDGNHENGHWWIPTIPTLTRKHRSLSQKEHDLRKLFALPAEEKLINSFHGALIRKLPIRGKIYVSDHHVFFKSKAIGNNLKVIVPFDDVNEIHKRVGSIIFPYGVYFLTVSQIEITIAFGTESTRDEFFNIASSTMNQVKMGPRITRKQSRILEEEVLVPPKSSVNAVRSLSYPVFDTEIGIKEPKSIHITCLTIGTRGDVQPYIALCKGLMKRGHRCRIATHVEYKEWVESHGIEFREVAGDPAELIRLCVDNGMFSISFIREGISKFRGWLDDLLATSWEACQGTDLLVESPSAMAGVHIAEKLNIPFYSCFTMPWTRTRSYPHPFAVPDYHMGGGYNYMTYILFDQVFWKGIGWQINRWRKKFLNLPSTSPDKLALHKVPFLYCFSGEIVPPAPDWPDWIHLCGYWFLDNPDQSWKPPQSLLDFLKIDPKPVYIGFGSIVVQDPEKMTEVIIEGVRKAGARAIISKGWSSRLQQEGKAPKEKVEFPDFIYSLDSVPHDWLFPQVAGVMHHGGAGTTSAGIRAGVPTVIKPFFGDQFFWGNRIQEIGIGLCLKKFTPERISHALLTITTDEKIIKRSQVIGKRVQAENGVDNAINYMFRDYGLASHRTFKSEQDHELSKAPLSLNFEDISDEE</sequence>
<proteinExistence type="inferred from homology"/>
<comment type="caution">
    <text evidence="6">The sequence shown here is derived from an EMBL/GenBank/DDBJ whole genome shotgun (WGS) entry which is preliminary data.</text>
</comment>
<feature type="domain" description="PH" evidence="5">
    <location>
        <begin position="153"/>
        <end position="246"/>
    </location>
</feature>
<gene>
    <name evidence="6" type="primary">ATG26_1</name>
    <name evidence="6" type="ORF">K7432_001823</name>
</gene>
<reference evidence="6 7" key="1">
    <citation type="submission" date="2023-04" db="EMBL/GenBank/DDBJ databases">
        <title>Genome of Basidiobolus ranarum AG-B5.</title>
        <authorList>
            <person name="Stajich J.E."/>
            <person name="Carter-House D."/>
            <person name="Gryganskyi A."/>
        </authorList>
    </citation>
    <scope>NUCLEOTIDE SEQUENCE [LARGE SCALE GENOMIC DNA]</scope>
    <source>
        <strain evidence="6 7">AG-B5</strain>
    </source>
</reference>
<dbReference type="InterPro" id="IPR011993">
    <property type="entry name" value="PH-like_dom_sf"/>
</dbReference>
<dbReference type="Pfam" id="PF06722">
    <property type="entry name" value="EryCIII-like_C"/>
    <property type="match status" value="1"/>
</dbReference>
<protein>
    <recommendedName>
        <fullName evidence="2">sterol 3beta-glucosyltransferase</fullName>
        <ecNumber evidence="2">2.4.1.173</ecNumber>
    </recommendedName>
</protein>
<accession>A0ABR2W913</accession>
<dbReference type="InterPro" id="IPR010610">
    <property type="entry name" value="EryCIII-like_C"/>
</dbReference>
<evidence type="ECO:0000256" key="2">
    <source>
        <dbReference type="ARBA" id="ARBA00012650"/>
    </source>
</evidence>
<dbReference type="SMART" id="SM00568">
    <property type="entry name" value="GRAM"/>
    <property type="match status" value="2"/>
</dbReference>
<comment type="similarity">
    <text evidence="1">Belongs to the glycosyltransferase 28 family.</text>
</comment>
<dbReference type="Pfam" id="PF00169">
    <property type="entry name" value="PH"/>
    <property type="match status" value="1"/>
</dbReference>
<dbReference type="InterPro" id="IPR002213">
    <property type="entry name" value="UDP_glucos_trans"/>
</dbReference>
<keyword evidence="3 6" id="KW-0328">Glycosyltransferase</keyword>
<dbReference type="PANTHER" id="PTHR48050:SF25">
    <property type="entry name" value="STEROL 3-BETA-GLUCOSYLTRANSFERASE"/>
    <property type="match status" value="1"/>
</dbReference>
<evidence type="ECO:0000256" key="3">
    <source>
        <dbReference type="ARBA" id="ARBA00022676"/>
    </source>
</evidence>
<dbReference type="PROSITE" id="PS50003">
    <property type="entry name" value="PH_DOMAIN"/>
    <property type="match status" value="1"/>
</dbReference>
<dbReference type="SUPFAM" id="SSF50729">
    <property type="entry name" value="PH domain-like"/>
    <property type="match status" value="1"/>
</dbReference>
<dbReference type="InterPro" id="IPR004182">
    <property type="entry name" value="GRAM"/>
</dbReference>
<dbReference type="Pfam" id="PF02893">
    <property type="entry name" value="GRAM"/>
    <property type="match status" value="2"/>
</dbReference>
<dbReference type="SUPFAM" id="SSF53756">
    <property type="entry name" value="UDP-Glycosyltransferase/glycogen phosphorylase"/>
    <property type="match status" value="1"/>
</dbReference>
<dbReference type="Gene3D" id="2.30.29.30">
    <property type="entry name" value="Pleckstrin-homology domain (PH domain)/Phosphotyrosine-binding domain (PTB)"/>
    <property type="match status" value="2"/>
</dbReference>
<evidence type="ECO:0000256" key="1">
    <source>
        <dbReference type="ARBA" id="ARBA00006962"/>
    </source>
</evidence>
<evidence type="ECO:0000259" key="5">
    <source>
        <dbReference type="PROSITE" id="PS50003"/>
    </source>
</evidence>
<keyword evidence="4 6" id="KW-0808">Transferase</keyword>
<evidence type="ECO:0000313" key="7">
    <source>
        <dbReference type="Proteomes" id="UP001479436"/>
    </source>
</evidence>
<dbReference type="CDD" id="cd03784">
    <property type="entry name" value="GT1_Gtf-like"/>
    <property type="match status" value="1"/>
</dbReference>
<dbReference type="EC" id="2.4.1.173" evidence="2"/>
<dbReference type="InterPro" id="IPR004276">
    <property type="entry name" value="GlycoTrans_28_N"/>
</dbReference>
<dbReference type="Pfam" id="PF03033">
    <property type="entry name" value="Glyco_transf_28"/>
    <property type="match status" value="1"/>
</dbReference>
<dbReference type="PANTHER" id="PTHR48050">
    <property type="entry name" value="STEROL 3-BETA-GLUCOSYLTRANSFERASE"/>
    <property type="match status" value="1"/>
</dbReference>
<dbReference type="InterPro" id="IPR050426">
    <property type="entry name" value="Glycosyltransferase_28"/>
</dbReference>
<dbReference type="GO" id="GO:0016906">
    <property type="term" value="F:sterol 3-beta-glucosyltransferase activity"/>
    <property type="evidence" value="ECO:0007669"/>
    <property type="project" value="UniProtKB-EC"/>
</dbReference>
<dbReference type="InterPro" id="IPR001849">
    <property type="entry name" value="PH_domain"/>
</dbReference>
<dbReference type="Proteomes" id="UP001479436">
    <property type="component" value="Unassembled WGS sequence"/>
</dbReference>
<name>A0ABR2W913_9FUNG</name>
<keyword evidence="7" id="KW-1185">Reference proteome</keyword>